<dbReference type="PROSITE" id="PS50263">
    <property type="entry name" value="CN_HYDROLASE"/>
    <property type="match status" value="1"/>
</dbReference>
<name>A0A179D6T9_9BACT</name>
<dbReference type="Proteomes" id="UP000078390">
    <property type="component" value="Unassembled WGS sequence"/>
</dbReference>
<sequence length="407" mass="44786">MKISLLQYRIEAGDLEGNLKRFLALAEAAEGELLIAPELSLTGYAIPDSETSERVLSEVASFSQRTGKSLILGHPILKKGKVFNGAYLIRPGSLEVVAEKEKLFPGLDPETGFSDGEGRRVFELKDFSFGTIICYELRFPEISRRLIAHGAEVLIVVSQWPEERLSHYRTLLSARAVENQIYVLATNAAGTIAGVKLGGGSLALSPTGEILGEVRDEEGLLTVEIEKKDLSLARNLFNTSTGIAPEPPERKVLSLSELLPEVSRRRSLGHRMVFTNGCFDLLHAGHVSYLYEARKLGDFLVVGLNSDESLRRLKGPERPINPQEQRALVLASLACVDYVVIFEEDTPKALIEALVPDILVKGADWPEDKIVGAAFVKSRGGRVVRLPFRYQVSTSAIVKKIRKSIPK</sequence>
<dbReference type="GO" id="GO:0005524">
    <property type="term" value="F:ATP binding"/>
    <property type="evidence" value="ECO:0007669"/>
    <property type="project" value="UniProtKB-KW"/>
</dbReference>
<keyword evidence="5" id="KW-0067">ATP-binding</keyword>
<evidence type="ECO:0000256" key="6">
    <source>
        <dbReference type="ARBA" id="ARBA00023277"/>
    </source>
</evidence>
<dbReference type="PATRIC" id="fig|999894.6.peg.678"/>
<dbReference type="RefSeq" id="WP_161939466.1">
    <property type="nucleotide sequence ID" value="NZ_LWLG01000002.1"/>
</dbReference>
<comment type="catalytic activity">
    <reaction evidence="7">
        <text>D-glycero-beta-D-manno-heptose 1-phosphate + ATP + H(+) = ADP-D-glycero-beta-D-manno-heptose + diphosphate</text>
        <dbReference type="Rhea" id="RHEA:27465"/>
        <dbReference type="ChEBI" id="CHEBI:15378"/>
        <dbReference type="ChEBI" id="CHEBI:30616"/>
        <dbReference type="ChEBI" id="CHEBI:33019"/>
        <dbReference type="ChEBI" id="CHEBI:59967"/>
        <dbReference type="ChEBI" id="CHEBI:61593"/>
        <dbReference type="EC" id="2.7.7.70"/>
    </reaction>
</comment>
<gene>
    <name evidence="9" type="ORF">TDIS_0680</name>
</gene>
<dbReference type="InterPro" id="IPR036526">
    <property type="entry name" value="C-N_Hydrolase_sf"/>
</dbReference>
<evidence type="ECO:0000256" key="5">
    <source>
        <dbReference type="ARBA" id="ARBA00022840"/>
    </source>
</evidence>
<dbReference type="AlphaFoldDB" id="A0A179D6T9"/>
<dbReference type="PANTHER" id="PTHR43793:SF2">
    <property type="entry name" value="BIFUNCTIONAL PROTEIN HLDE"/>
    <property type="match status" value="1"/>
</dbReference>
<dbReference type="InterPro" id="IPR050385">
    <property type="entry name" value="Archaeal_FAD_synthase"/>
</dbReference>
<comment type="caution">
    <text evidence="9">The sequence shown here is derived from an EMBL/GenBank/DDBJ whole genome shotgun (WGS) entry which is preliminary data.</text>
</comment>
<evidence type="ECO:0000256" key="3">
    <source>
        <dbReference type="ARBA" id="ARBA00022695"/>
    </source>
</evidence>
<dbReference type="Gene3D" id="3.60.110.10">
    <property type="entry name" value="Carbon-nitrogen hydrolase"/>
    <property type="match status" value="1"/>
</dbReference>
<dbReference type="NCBIfam" id="TIGR00125">
    <property type="entry name" value="cyt_tran_rel"/>
    <property type="match status" value="1"/>
</dbReference>
<evidence type="ECO:0000313" key="9">
    <source>
        <dbReference type="EMBL" id="OAQ21459.1"/>
    </source>
</evidence>
<keyword evidence="3" id="KW-0548">Nucleotidyltransferase</keyword>
<protein>
    <recommendedName>
        <fullName evidence="1">D-glycero-beta-D-manno-heptose 1-phosphate adenylyltransferase</fullName>
        <ecNumber evidence="1">2.7.7.70</ecNumber>
    </recommendedName>
</protein>
<dbReference type="EC" id="2.7.7.70" evidence="1"/>
<dbReference type="InterPro" id="IPR011914">
    <property type="entry name" value="RfaE_dom_II"/>
</dbReference>
<evidence type="ECO:0000256" key="7">
    <source>
        <dbReference type="ARBA" id="ARBA00047428"/>
    </source>
</evidence>
<accession>A0A179D6T9</accession>
<dbReference type="EMBL" id="LWLG01000002">
    <property type="protein sequence ID" value="OAQ21459.1"/>
    <property type="molecule type" value="Genomic_DNA"/>
</dbReference>
<evidence type="ECO:0000256" key="4">
    <source>
        <dbReference type="ARBA" id="ARBA00022741"/>
    </source>
</evidence>
<dbReference type="NCBIfam" id="TIGR02199">
    <property type="entry name" value="rfaE_dom_II"/>
    <property type="match status" value="1"/>
</dbReference>
<evidence type="ECO:0000313" key="10">
    <source>
        <dbReference type="Proteomes" id="UP000078390"/>
    </source>
</evidence>
<keyword evidence="2 9" id="KW-0808">Transferase</keyword>
<dbReference type="GO" id="GO:0005975">
    <property type="term" value="P:carbohydrate metabolic process"/>
    <property type="evidence" value="ECO:0007669"/>
    <property type="project" value="InterPro"/>
</dbReference>
<dbReference type="Pfam" id="PF01467">
    <property type="entry name" value="CTP_transf_like"/>
    <property type="match status" value="1"/>
</dbReference>
<dbReference type="InterPro" id="IPR014729">
    <property type="entry name" value="Rossmann-like_a/b/a_fold"/>
</dbReference>
<dbReference type="Gene3D" id="3.40.50.620">
    <property type="entry name" value="HUPs"/>
    <property type="match status" value="1"/>
</dbReference>
<dbReference type="PANTHER" id="PTHR43793">
    <property type="entry name" value="FAD SYNTHASE"/>
    <property type="match status" value="1"/>
</dbReference>
<dbReference type="InterPro" id="IPR003010">
    <property type="entry name" value="C-N_Hydrolase"/>
</dbReference>
<reference evidence="9 10" key="1">
    <citation type="submission" date="2016-04" db="EMBL/GenBank/DDBJ databases">
        <title>Genome analysis of Thermosulfurimonas dismutans, the first thermophilic sulfur-disproportionating bacterium of the phylum Thermodesulfobacteria.</title>
        <authorList>
            <person name="Mardanov A.V."/>
            <person name="Beletsky A.V."/>
            <person name="Kadnikov V.V."/>
            <person name="Slobodkin A.I."/>
            <person name="Ravin N.V."/>
        </authorList>
    </citation>
    <scope>NUCLEOTIDE SEQUENCE [LARGE SCALE GENOMIC DNA]</scope>
    <source>
        <strain evidence="9 10">S95</strain>
    </source>
</reference>
<dbReference type="InterPro" id="IPR004821">
    <property type="entry name" value="Cyt_trans-like"/>
</dbReference>
<dbReference type="STRING" id="999894.TDIS_0680"/>
<dbReference type="GO" id="GO:0016773">
    <property type="term" value="F:phosphotransferase activity, alcohol group as acceptor"/>
    <property type="evidence" value="ECO:0007669"/>
    <property type="project" value="InterPro"/>
</dbReference>
<keyword evidence="6" id="KW-0119">Carbohydrate metabolism</keyword>
<keyword evidence="10" id="KW-1185">Reference proteome</keyword>
<dbReference type="GO" id="GO:0033786">
    <property type="term" value="F:heptose-1-phosphate adenylyltransferase activity"/>
    <property type="evidence" value="ECO:0007669"/>
    <property type="project" value="RHEA"/>
</dbReference>
<keyword evidence="4" id="KW-0547">Nucleotide-binding</keyword>
<organism evidence="9 10">
    <name type="scientific">Thermosulfurimonas dismutans</name>
    <dbReference type="NCBI Taxonomy" id="999894"/>
    <lineage>
        <taxon>Bacteria</taxon>
        <taxon>Pseudomonadati</taxon>
        <taxon>Thermodesulfobacteriota</taxon>
        <taxon>Thermodesulfobacteria</taxon>
        <taxon>Thermodesulfobacteriales</taxon>
        <taxon>Thermodesulfobacteriaceae</taxon>
        <taxon>Thermosulfurimonas</taxon>
    </lineage>
</organism>
<evidence type="ECO:0000256" key="2">
    <source>
        <dbReference type="ARBA" id="ARBA00022679"/>
    </source>
</evidence>
<feature type="domain" description="CN hydrolase" evidence="8">
    <location>
        <begin position="1"/>
        <end position="227"/>
    </location>
</feature>
<evidence type="ECO:0000259" key="8">
    <source>
        <dbReference type="PROSITE" id="PS50263"/>
    </source>
</evidence>
<evidence type="ECO:0000256" key="1">
    <source>
        <dbReference type="ARBA" id="ARBA00012519"/>
    </source>
</evidence>
<dbReference type="Pfam" id="PF00795">
    <property type="entry name" value="CN_hydrolase"/>
    <property type="match status" value="1"/>
</dbReference>
<proteinExistence type="predicted"/>
<dbReference type="SUPFAM" id="SSF52374">
    <property type="entry name" value="Nucleotidylyl transferase"/>
    <property type="match status" value="1"/>
</dbReference>
<dbReference type="SUPFAM" id="SSF56317">
    <property type="entry name" value="Carbon-nitrogen hydrolase"/>
    <property type="match status" value="1"/>
</dbReference>